<feature type="compositionally biased region" description="Polar residues" evidence="1">
    <location>
        <begin position="67"/>
        <end position="88"/>
    </location>
</feature>
<evidence type="ECO:0000313" key="2">
    <source>
        <dbReference type="EMBL" id="KAL0571516.1"/>
    </source>
</evidence>
<protein>
    <submittedName>
        <fullName evidence="2">Uncharacterized protein</fullName>
    </submittedName>
</protein>
<dbReference type="Proteomes" id="UP001465976">
    <property type="component" value="Unassembled WGS sequence"/>
</dbReference>
<feature type="compositionally biased region" description="Polar residues" evidence="1">
    <location>
        <begin position="16"/>
        <end position="29"/>
    </location>
</feature>
<organism evidence="2 3">
    <name type="scientific">Marasmius crinis-equi</name>
    <dbReference type="NCBI Taxonomy" id="585013"/>
    <lineage>
        <taxon>Eukaryota</taxon>
        <taxon>Fungi</taxon>
        <taxon>Dikarya</taxon>
        <taxon>Basidiomycota</taxon>
        <taxon>Agaricomycotina</taxon>
        <taxon>Agaricomycetes</taxon>
        <taxon>Agaricomycetidae</taxon>
        <taxon>Agaricales</taxon>
        <taxon>Marasmiineae</taxon>
        <taxon>Marasmiaceae</taxon>
        <taxon>Marasmius</taxon>
    </lineage>
</organism>
<comment type="caution">
    <text evidence="2">The sequence shown here is derived from an EMBL/GenBank/DDBJ whole genome shotgun (WGS) entry which is preliminary data.</text>
</comment>
<feature type="region of interest" description="Disordered" evidence="1">
    <location>
        <begin position="59"/>
        <end position="106"/>
    </location>
</feature>
<accession>A0ABR3F8E9</accession>
<proteinExistence type="predicted"/>
<name>A0ABR3F8E9_9AGAR</name>
<sequence>MAASEFFRGSARSEFSGESNFTSVGGNSSSSAVQHILNINQPSNVYVYHYGTSPNSPIAQAWPPVNVNVNGTGQHPSTGHSSSNSQVPPSGEGRVEGSQGGANADEVLGLNGDALANPNIKKPVQQTLLDRIRAFFRALRRL</sequence>
<dbReference type="EMBL" id="JBAHYK010000757">
    <property type="protein sequence ID" value="KAL0571516.1"/>
    <property type="molecule type" value="Genomic_DNA"/>
</dbReference>
<gene>
    <name evidence="2" type="ORF">V5O48_010450</name>
</gene>
<reference evidence="2 3" key="1">
    <citation type="submission" date="2024-02" db="EMBL/GenBank/DDBJ databases">
        <title>A draft genome for the cacao thread blight pathogen Marasmius crinis-equi.</title>
        <authorList>
            <person name="Cohen S.P."/>
            <person name="Baruah I.K."/>
            <person name="Amoako-Attah I."/>
            <person name="Bukari Y."/>
            <person name="Meinhardt L.W."/>
            <person name="Bailey B.A."/>
        </authorList>
    </citation>
    <scope>NUCLEOTIDE SEQUENCE [LARGE SCALE GENOMIC DNA]</scope>
    <source>
        <strain evidence="2 3">GH-76</strain>
    </source>
</reference>
<evidence type="ECO:0000256" key="1">
    <source>
        <dbReference type="SAM" id="MobiDB-lite"/>
    </source>
</evidence>
<evidence type="ECO:0000313" key="3">
    <source>
        <dbReference type="Proteomes" id="UP001465976"/>
    </source>
</evidence>
<keyword evidence="3" id="KW-1185">Reference proteome</keyword>
<feature type="region of interest" description="Disordered" evidence="1">
    <location>
        <begin position="1"/>
        <end position="29"/>
    </location>
</feature>